<accession>A0A9W8EBR0</accession>
<dbReference type="PANTHER" id="PTHR24111">
    <property type="entry name" value="LEUCINE-RICH REPEAT-CONTAINING PROTEIN 34"/>
    <property type="match status" value="1"/>
</dbReference>
<evidence type="ECO:0008006" key="5">
    <source>
        <dbReference type="Google" id="ProtNLM"/>
    </source>
</evidence>
<name>A0A9W8EBR0_9FUNG</name>
<keyword evidence="1" id="KW-0677">Repeat</keyword>
<dbReference type="AlphaFoldDB" id="A0A9W8EBR0"/>
<dbReference type="SUPFAM" id="SSF52047">
    <property type="entry name" value="RNI-like"/>
    <property type="match status" value="2"/>
</dbReference>
<dbReference type="EMBL" id="JANBQB010000735">
    <property type="protein sequence ID" value="KAJ1973910.1"/>
    <property type="molecule type" value="Genomic_DNA"/>
</dbReference>
<dbReference type="Gene3D" id="3.80.10.10">
    <property type="entry name" value="Ribonuclease Inhibitor"/>
    <property type="match status" value="3"/>
</dbReference>
<dbReference type="PANTHER" id="PTHR24111:SF0">
    <property type="entry name" value="LEUCINE-RICH REPEAT-CONTAINING PROTEIN"/>
    <property type="match status" value="1"/>
</dbReference>
<dbReference type="InterPro" id="IPR032675">
    <property type="entry name" value="LRR_dom_sf"/>
</dbReference>
<protein>
    <recommendedName>
        <fullName evidence="5">RNI-like protein</fullName>
    </recommendedName>
</protein>
<evidence type="ECO:0000256" key="2">
    <source>
        <dbReference type="SAM" id="MobiDB-lite"/>
    </source>
</evidence>
<dbReference type="Pfam" id="PF13516">
    <property type="entry name" value="LRR_6"/>
    <property type="match status" value="2"/>
</dbReference>
<reference evidence="3" key="1">
    <citation type="submission" date="2022-07" db="EMBL/GenBank/DDBJ databases">
        <title>Phylogenomic reconstructions and comparative analyses of Kickxellomycotina fungi.</title>
        <authorList>
            <person name="Reynolds N.K."/>
            <person name="Stajich J.E."/>
            <person name="Barry K."/>
            <person name="Grigoriev I.V."/>
            <person name="Crous P."/>
            <person name="Smith M.E."/>
        </authorList>
    </citation>
    <scope>NUCLEOTIDE SEQUENCE</scope>
    <source>
        <strain evidence="3">RSA 567</strain>
    </source>
</reference>
<evidence type="ECO:0000313" key="3">
    <source>
        <dbReference type="EMBL" id="KAJ1973910.1"/>
    </source>
</evidence>
<comment type="caution">
    <text evidence="3">The sequence shown here is derived from an EMBL/GenBank/DDBJ whole genome shotgun (WGS) entry which is preliminary data.</text>
</comment>
<feature type="region of interest" description="Disordered" evidence="2">
    <location>
        <begin position="266"/>
        <end position="295"/>
    </location>
</feature>
<proteinExistence type="predicted"/>
<evidence type="ECO:0000256" key="1">
    <source>
        <dbReference type="ARBA" id="ARBA00022737"/>
    </source>
</evidence>
<dbReference type="Proteomes" id="UP001151582">
    <property type="component" value="Unassembled WGS sequence"/>
</dbReference>
<dbReference type="SMART" id="SM00368">
    <property type="entry name" value="LRR_RI"/>
    <property type="match status" value="6"/>
</dbReference>
<dbReference type="OrthoDB" id="333024at2759"/>
<dbReference type="InterPro" id="IPR001611">
    <property type="entry name" value="Leu-rich_rpt"/>
</dbReference>
<evidence type="ECO:0000313" key="4">
    <source>
        <dbReference type="Proteomes" id="UP001151582"/>
    </source>
</evidence>
<sequence length="539" mass="58129">MAWGNPGPGSGSVVDTWVERLERNDATFCSLHILSFRRLSAADFVRLFTAIANNATLKELGCSGHTLEPEVVDALVAMLVQNHTLRVLKIGHAEQFGQAPEAFHRVAQALYANAGLRELDLEFKTLGMSNASALRYLLARPLGWDVLNLSRNQLNDACLDAIFTQLPLTPNDISTASTNAASDAPTLPGLGILDLGDNAISAQGVSLLCRWLGGQLPGVLPPAVRVLKLSYNPLRAEGIDTLCRLFDHAHTVLEELWLSDTIITQEGVPVPEPDDSPTPGFHTDNSTDSGRTAPSQEQAIQTIMQNISTQAQQGSTGSSVSAFPPSHAALWYDIGRSLNKSRTLTLLNLDRCLLKDSGMGGLLQGLAGSLQLKTLSLRDNGLSDISAHMLSRLLTADPTDARLPLCQLDRLDLSENHITPAGFADLLQCPQLHELVLYANRVHLGGPMSGLGNGDSADHLHRLDLSCNDITPAGFQWFCDALGAGLLHALKTLEVAGNASHDEMDAWDTVVQALHTKRPDVHVFWKRDANAIPPTPQQS</sequence>
<dbReference type="InterPro" id="IPR052201">
    <property type="entry name" value="LRR-containing_regulator"/>
</dbReference>
<organism evidence="3 4">
    <name type="scientific">Dimargaris verticillata</name>
    <dbReference type="NCBI Taxonomy" id="2761393"/>
    <lineage>
        <taxon>Eukaryota</taxon>
        <taxon>Fungi</taxon>
        <taxon>Fungi incertae sedis</taxon>
        <taxon>Zoopagomycota</taxon>
        <taxon>Kickxellomycotina</taxon>
        <taxon>Dimargaritomycetes</taxon>
        <taxon>Dimargaritales</taxon>
        <taxon>Dimargaritaceae</taxon>
        <taxon>Dimargaris</taxon>
    </lineage>
</organism>
<gene>
    <name evidence="3" type="ORF">H4R34_004918</name>
</gene>
<keyword evidence="4" id="KW-1185">Reference proteome</keyword>
<feature type="compositionally biased region" description="Polar residues" evidence="2">
    <location>
        <begin position="283"/>
        <end position="295"/>
    </location>
</feature>